<organism evidence="1 2">
    <name type="scientific">Caerostris extrusa</name>
    <name type="common">Bark spider</name>
    <name type="synonym">Caerostris bankana</name>
    <dbReference type="NCBI Taxonomy" id="172846"/>
    <lineage>
        <taxon>Eukaryota</taxon>
        <taxon>Metazoa</taxon>
        <taxon>Ecdysozoa</taxon>
        <taxon>Arthropoda</taxon>
        <taxon>Chelicerata</taxon>
        <taxon>Arachnida</taxon>
        <taxon>Araneae</taxon>
        <taxon>Araneomorphae</taxon>
        <taxon>Entelegynae</taxon>
        <taxon>Araneoidea</taxon>
        <taxon>Araneidae</taxon>
        <taxon>Caerostris</taxon>
    </lineage>
</organism>
<keyword evidence="2" id="KW-1185">Reference proteome</keyword>
<evidence type="ECO:0000313" key="2">
    <source>
        <dbReference type="Proteomes" id="UP001054945"/>
    </source>
</evidence>
<comment type="caution">
    <text evidence="1">The sequence shown here is derived from an EMBL/GenBank/DDBJ whole genome shotgun (WGS) entry which is preliminary data.</text>
</comment>
<sequence length="91" mass="10367">MLIDLAQYFGPTVERALSPVHSEAPVRSEPRLGNWERVDLEPNVERSLGFEDHPCGHLSWPDREYQDTPVKSGYRTALEYNRATVVSCVSH</sequence>
<accession>A0AAV4V6N4</accession>
<reference evidence="1 2" key="1">
    <citation type="submission" date="2021-06" db="EMBL/GenBank/DDBJ databases">
        <title>Caerostris extrusa draft genome.</title>
        <authorList>
            <person name="Kono N."/>
            <person name="Arakawa K."/>
        </authorList>
    </citation>
    <scope>NUCLEOTIDE SEQUENCE [LARGE SCALE GENOMIC DNA]</scope>
</reference>
<gene>
    <name evidence="1" type="ORF">CEXT_567271</name>
</gene>
<dbReference type="Proteomes" id="UP001054945">
    <property type="component" value="Unassembled WGS sequence"/>
</dbReference>
<dbReference type="EMBL" id="BPLR01014010">
    <property type="protein sequence ID" value="GIY65594.1"/>
    <property type="molecule type" value="Genomic_DNA"/>
</dbReference>
<proteinExistence type="predicted"/>
<name>A0AAV4V6N4_CAEEX</name>
<dbReference type="AlphaFoldDB" id="A0AAV4V6N4"/>
<evidence type="ECO:0000313" key="1">
    <source>
        <dbReference type="EMBL" id="GIY65594.1"/>
    </source>
</evidence>
<protein>
    <submittedName>
        <fullName evidence="1">Uncharacterized protein</fullName>
    </submittedName>
</protein>